<accession>A0A4R5YDJ7</accession>
<comment type="caution">
    <text evidence="2">The sequence shown here is derived from an EMBL/GenBank/DDBJ whole genome shotgun (WGS) entry which is preliminary data.</text>
</comment>
<sequence length="142" mass="14283">MPPRPSSRTMAAASIGALTIALTGCGQEAQDVQEVDSDYAQICVEDPDGEGGAEPVRVDDDECDDDRGPRVGGFFPMWVLMSSARATAVPAVGSPVSSAAGWSTGRPPGSATVARGLPRDGAAVGKSGVSRGFGGSKSGWGS</sequence>
<feature type="region of interest" description="Disordered" evidence="1">
    <location>
        <begin position="94"/>
        <end position="142"/>
    </location>
</feature>
<gene>
    <name evidence="2" type="ORF">E2R59_09050</name>
</gene>
<evidence type="ECO:0000313" key="2">
    <source>
        <dbReference type="EMBL" id="TDL42962.1"/>
    </source>
</evidence>
<dbReference type="RefSeq" id="WP_126346302.1">
    <property type="nucleotide sequence ID" value="NZ_CANLMJ010000007.1"/>
</dbReference>
<name>A0A4R5YDJ7_KOCRO</name>
<organism evidence="2 3">
    <name type="scientific">Kocuria rosea</name>
    <name type="common">Deinococcus erythromyxa</name>
    <name type="synonym">Micrococcus rubens</name>
    <dbReference type="NCBI Taxonomy" id="1275"/>
    <lineage>
        <taxon>Bacteria</taxon>
        <taxon>Bacillati</taxon>
        <taxon>Actinomycetota</taxon>
        <taxon>Actinomycetes</taxon>
        <taxon>Micrococcales</taxon>
        <taxon>Micrococcaceae</taxon>
        <taxon>Kocuria</taxon>
    </lineage>
</organism>
<dbReference type="Proteomes" id="UP000295163">
    <property type="component" value="Unassembled WGS sequence"/>
</dbReference>
<protein>
    <submittedName>
        <fullName evidence="2">Uncharacterized protein</fullName>
    </submittedName>
</protein>
<feature type="region of interest" description="Disordered" evidence="1">
    <location>
        <begin position="46"/>
        <end position="68"/>
    </location>
</feature>
<evidence type="ECO:0000313" key="3">
    <source>
        <dbReference type="Proteomes" id="UP000295163"/>
    </source>
</evidence>
<proteinExistence type="predicted"/>
<dbReference type="EMBL" id="SMZT01000003">
    <property type="protein sequence ID" value="TDL42962.1"/>
    <property type="molecule type" value="Genomic_DNA"/>
</dbReference>
<dbReference type="AlphaFoldDB" id="A0A4R5YDJ7"/>
<dbReference type="GeneID" id="64347562"/>
<dbReference type="PROSITE" id="PS51257">
    <property type="entry name" value="PROKAR_LIPOPROTEIN"/>
    <property type="match status" value="1"/>
</dbReference>
<evidence type="ECO:0000256" key="1">
    <source>
        <dbReference type="SAM" id="MobiDB-lite"/>
    </source>
</evidence>
<reference evidence="2 3" key="1">
    <citation type="submission" date="2019-03" db="EMBL/GenBank/DDBJ databases">
        <title>Genome Sequencing and Assembly of Various Microbes Isolated from Partially Reclaimed Soil and Acid Mine Drainage (AMD) Site.</title>
        <authorList>
            <person name="Steinbock B."/>
            <person name="Bechtold R."/>
            <person name="Sevigny J.L."/>
            <person name="Thomas D."/>
            <person name="Cuthill L.R."/>
            <person name="Aveiro Johannsen E.J."/>
            <person name="Thomas K."/>
            <person name="Ghosh A."/>
        </authorList>
    </citation>
    <scope>NUCLEOTIDE SEQUENCE [LARGE SCALE GENOMIC DNA]</scope>
    <source>
        <strain evidence="2 3">S-A3</strain>
    </source>
</reference>
<feature type="compositionally biased region" description="Gly residues" evidence="1">
    <location>
        <begin position="131"/>
        <end position="142"/>
    </location>
</feature>